<dbReference type="AlphaFoldDB" id="A0A0J9WT13"/>
<dbReference type="RefSeq" id="XP_018253276.1">
    <property type="nucleotide sequence ID" value="XM_018401605.1"/>
</dbReference>
<evidence type="ECO:0000313" key="2">
    <source>
        <dbReference type="EMBL" id="KNB15232.1"/>
    </source>
</evidence>
<accession>A0A0J9WT13</accession>
<reference evidence="2" key="2">
    <citation type="journal article" date="2010" name="Nature">
        <title>Comparative genomics reveals mobile pathogenicity chromosomes in Fusarium.</title>
        <authorList>
            <person name="Ma L.J."/>
            <person name="van der Does H.C."/>
            <person name="Borkovich K.A."/>
            <person name="Coleman J.J."/>
            <person name="Daboussi M.J."/>
            <person name="Di Pietro A."/>
            <person name="Dufresne M."/>
            <person name="Freitag M."/>
            <person name="Grabherr M."/>
            <person name="Henrissat B."/>
            <person name="Houterman P.M."/>
            <person name="Kang S."/>
            <person name="Shim W.B."/>
            <person name="Woloshuk C."/>
            <person name="Xie X."/>
            <person name="Xu J.R."/>
            <person name="Antoniw J."/>
            <person name="Baker S.E."/>
            <person name="Bluhm B.H."/>
            <person name="Breakspear A."/>
            <person name="Brown D.W."/>
            <person name="Butchko R.A."/>
            <person name="Chapman S."/>
            <person name="Coulson R."/>
            <person name="Coutinho P.M."/>
            <person name="Danchin E.G."/>
            <person name="Diener A."/>
            <person name="Gale L.R."/>
            <person name="Gardiner D.M."/>
            <person name="Goff S."/>
            <person name="Hammond-Kosack K.E."/>
            <person name="Hilburn K."/>
            <person name="Hua-Van A."/>
            <person name="Jonkers W."/>
            <person name="Kazan K."/>
            <person name="Kodira C.D."/>
            <person name="Koehrsen M."/>
            <person name="Kumar L."/>
            <person name="Lee Y.H."/>
            <person name="Li L."/>
            <person name="Manners J.M."/>
            <person name="Miranda-Saavedra D."/>
            <person name="Mukherjee M."/>
            <person name="Park G."/>
            <person name="Park J."/>
            <person name="Park S.Y."/>
            <person name="Proctor R.H."/>
            <person name="Regev A."/>
            <person name="Ruiz-Roldan M.C."/>
            <person name="Sain D."/>
            <person name="Sakthikumar S."/>
            <person name="Sykes S."/>
            <person name="Schwartz D.C."/>
            <person name="Turgeon B.G."/>
            <person name="Wapinski I."/>
            <person name="Yoder O."/>
            <person name="Young S."/>
            <person name="Zeng Q."/>
            <person name="Zhou S."/>
            <person name="Galagan J."/>
            <person name="Cuomo C.A."/>
            <person name="Kistler H.C."/>
            <person name="Rep M."/>
        </authorList>
    </citation>
    <scope>NUCLEOTIDE SEQUENCE [LARGE SCALE GENOMIC DNA]</scope>
    <source>
        <strain evidence="2">4287</strain>
    </source>
</reference>
<organism evidence="2 3">
    <name type="scientific">Fusarium oxysporum f. sp. lycopersici (strain 4287 / CBS 123668 / FGSC 9935 / NRRL 34936)</name>
    <name type="common">Fusarium vascular wilt of tomato</name>
    <dbReference type="NCBI Taxonomy" id="426428"/>
    <lineage>
        <taxon>Eukaryota</taxon>
        <taxon>Fungi</taxon>
        <taxon>Dikarya</taxon>
        <taxon>Ascomycota</taxon>
        <taxon>Pezizomycotina</taxon>
        <taxon>Sordariomycetes</taxon>
        <taxon>Hypocreomycetidae</taxon>
        <taxon>Hypocreales</taxon>
        <taxon>Nectriaceae</taxon>
        <taxon>Fusarium</taxon>
        <taxon>Fusarium oxysporum species complex</taxon>
    </lineage>
</organism>
<keyword evidence="1" id="KW-0812">Transmembrane</keyword>
<evidence type="ECO:0000256" key="1">
    <source>
        <dbReference type="SAM" id="Phobius"/>
    </source>
</evidence>
<reference evidence="2" key="1">
    <citation type="submission" date="2007-04" db="EMBL/GenBank/DDBJ databases">
        <authorList>
            <consortium name="The Broad Institute Genome Sequencing Platform"/>
            <person name="Birren B."/>
            <person name="Lander E."/>
            <person name="Galagan J."/>
            <person name="Nusbaum C."/>
            <person name="Devon K."/>
            <person name="Ma L.-J."/>
            <person name="Jaffe D."/>
            <person name="Butler J."/>
            <person name="Alvarez P."/>
            <person name="Gnerre S."/>
            <person name="Grabherr M."/>
            <person name="Kleber M."/>
            <person name="Mauceli E."/>
            <person name="Brockman W."/>
            <person name="MacCallum I.A."/>
            <person name="Young S."/>
            <person name="LaButti K."/>
            <person name="DeCaprio D."/>
            <person name="Crawford M."/>
            <person name="Koehrsen M."/>
            <person name="Engels R."/>
            <person name="Montgomery P."/>
            <person name="Pearson M."/>
            <person name="Howarth C."/>
            <person name="Larson L."/>
            <person name="White J."/>
            <person name="O'Leary S."/>
            <person name="Kodira C."/>
            <person name="Zeng Q."/>
            <person name="Yandava C."/>
            <person name="Alvarado L."/>
            <person name="Kistler C."/>
            <person name="Shim W.-B."/>
            <person name="Kang S."/>
            <person name="Woloshuk C."/>
        </authorList>
    </citation>
    <scope>NUCLEOTIDE SEQUENCE</scope>
    <source>
        <strain evidence="2">4287</strain>
    </source>
</reference>
<dbReference type="GeneID" id="28961989"/>
<keyword evidence="1" id="KW-0472">Membrane</keyword>
<name>A0A0J9WT13_FUSO4</name>
<dbReference type="EMBL" id="DS231715">
    <property type="protein sequence ID" value="KNB15232.1"/>
    <property type="molecule type" value="Genomic_DNA"/>
</dbReference>
<proteinExistence type="predicted"/>
<dbReference type="Proteomes" id="UP000009097">
    <property type="component" value="Unassembled WGS sequence"/>
</dbReference>
<dbReference type="VEuPathDB" id="FungiDB:FOXG_21283"/>
<gene>
    <name evidence="2" type="ORF">FOXG_21283</name>
</gene>
<feature type="transmembrane region" description="Helical" evidence="1">
    <location>
        <begin position="25"/>
        <end position="47"/>
    </location>
</feature>
<sequence length="111" mass="12503">MSDQAIHLSCFPTYKPWYVQCFLTWLYGIFNIMSYIISTPGLSFLYISSFSSDSSSLQNLPFPRLIFRLPPEQGSSITLQKFPQPSQPRSPLSTLANCHSCASSIHSYNVA</sequence>
<protein>
    <submittedName>
        <fullName evidence="2">Uncharacterized protein</fullName>
    </submittedName>
</protein>
<dbReference type="EMBL" id="DS231715">
    <property type="protein sequence ID" value="KNB15231.1"/>
    <property type="molecule type" value="Genomic_DNA"/>
</dbReference>
<keyword evidence="1" id="KW-1133">Transmembrane helix</keyword>
<dbReference type="KEGG" id="fox:FOXG_21283"/>
<evidence type="ECO:0000313" key="3">
    <source>
        <dbReference type="Proteomes" id="UP000009097"/>
    </source>
</evidence>
<dbReference type="RefSeq" id="XP_018253277.1">
    <property type="nucleotide sequence ID" value="XM_018401606.1"/>
</dbReference>